<dbReference type="Proteomes" id="UP000266673">
    <property type="component" value="Unassembled WGS sequence"/>
</dbReference>
<sequence>MAEISTGKPPHYDIEYDEELTNQYMDINPSNRPTASFICYELSRWHEVVDNGAVKDRYQLAILRTFQSANEIIPTLLTELPICPKDKLTNSTICNFSISDDL</sequence>
<comment type="caution">
    <text evidence="1">The sequence shown here is derived from an EMBL/GenBank/DDBJ whole genome shotgun (WGS) entry which is preliminary data.</text>
</comment>
<keyword evidence="2" id="KW-1185">Reference proteome</keyword>
<gene>
    <name evidence="1" type="ORF">C2G38_2172424</name>
</gene>
<dbReference type="AlphaFoldDB" id="A0A397VSR9"/>
<protein>
    <recommendedName>
        <fullName evidence="3">Serine-threonine/tyrosine-protein kinase catalytic domain-containing protein</fullName>
    </recommendedName>
</protein>
<evidence type="ECO:0008006" key="3">
    <source>
        <dbReference type="Google" id="ProtNLM"/>
    </source>
</evidence>
<dbReference type="OrthoDB" id="2468849at2759"/>
<evidence type="ECO:0000313" key="2">
    <source>
        <dbReference type="Proteomes" id="UP000266673"/>
    </source>
</evidence>
<dbReference type="EMBL" id="QKWP01000282">
    <property type="protein sequence ID" value="RIB23023.1"/>
    <property type="molecule type" value="Genomic_DNA"/>
</dbReference>
<name>A0A397VSR9_9GLOM</name>
<accession>A0A397VSR9</accession>
<proteinExistence type="predicted"/>
<reference evidence="1 2" key="1">
    <citation type="submission" date="2018-06" db="EMBL/GenBank/DDBJ databases">
        <title>Comparative genomics reveals the genomic features of Rhizophagus irregularis, R. cerebriforme, R. diaphanum and Gigaspora rosea, and their symbiotic lifestyle signature.</title>
        <authorList>
            <person name="Morin E."/>
            <person name="San Clemente H."/>
            <person name="Chen E.C.H."/>
            <person name="De La Providencia I."/>
            <person name="Hainaut M."/>
            <person name="Kuo A."/>
            <person name="Kohler A."/>
            <person name="Murat C."/>
            <person name="Tang N."/>
            <person name="Roy S."/>
            <person name="Loubradou J."/>
            <person name="Henrissat B."/>
            <person name="Grigoriev I.V."/>
            <person name="Corradi N."/>
            <person name="Roux C."/>
            <person name="Martin F.M."/>
        </authorList>
    </citation>
    <scope>NUCLEOTIDE SEQUENCE [LARGE SCALE GENOMIC DNA]</scope>
    <source>
        <strain evidence="1 2">DAOM 194757</strain>
    </source>
</reference>
<evidence type="ECO:0000313" key="1">
    <source>
        <dbReference type="EMBL" id="RIB23023.1"/>
    </source>
</evidence>
<organism evidence="1 2">
    <name type="scientific">Gigaspora rosea</name>
    <dbReference type="NCBI Taxonomy" id="44941"/>
    <lineage>
        <taxon>Eukaryota</taxon>
        <taxon>Fungi</taxon>
        <taxon>Fungi incertae sedis</taxon>
        <taxon>Mucoromycota</taxon>
        <taxon>Glomeromycotina</taxon>
        <taxon>Glomeromycetes</taxon>
        <taxon>Diversisporales</taxon>
        <taxon>Gigasporaceae</taxon>
        <taxon>Gigaspora</taxon>
    </lineage>
</organism>